<evidence type="ECO:0000313" key="12">
    <source>
        <dbReference type="EMBL" id="KAB1651290.1"/>
    </source>
</evidence>
<keyword evidence="6 12" id="KW-0418">Kinase</keyword>
<evidence type="ECO:0000256" key="9">
    <source>
        <dbReference type="ARBA" id="ARBA00039401"/>
    </source>
</evidence>
<dbReference type="AlphaFoldDB" id="A0A7C8BVS5"/>
<reference evidence="12 13" key="1">
    <citation type="submission" date="2019-09" db="EMBL/GenBank/DDBJ databases">
        <title>Whole genome shotgun sequencing (WGS) of Ellagibacter isourolithinifaciens DSM 104140(T) and Adlercreutzia muris DSM 29508(T).</title>
        <authorList>
            <person name="Stoll D.A."/>
            <person name="Danylec N."/>
            <person name="Huch M."/>
        </authorList>
    </citation>
    <scope>NUCLEOTIDE SEQUENCE [LARGE SCALE GENOMIC DNA]</scope>
    <source>
        <strain evidence="12 13">DSM 29508</strain>
    </source>
</reference>
<dbReference type="InterPro" id="IPR005467">
    <property type="entry name" value="His_kinase_dom"/>
</dbReference>
<evidence type="ECO:0000256" key="6">
    <source>
        <dbReference type="ARBA" id="ARBA00022777"/>
    </source>
</evidence>
<evidence type="ECO:0000313" key="13">
    <source>
        <dbReference type="Proteomes" id="UP000479639"/>
    </source>
</evidence>
<evidence type="ECO:0000259" key="11">
    <source>
        <dbReference type="PROSITE" id="PS50109"/>
    </source>
</evidence>
<sequence>MTLALGMGALTLCAFATVVLYGRELRRMAAFLRGRERRSNGRLSTEMPGPGFAALARAVNETLDDAEAERREAAAEQRQFQRDLASLSHDIRTPLMGAKGYVALAADEADGERRAHYLGAASTRLDDMEGLLDALFAYARATDPTAALDLRPTAVMPVLAAVLTGQFPAFEERGWEPEVRIADESLAVEADEEALARIFENLISNALRYGAAAPAITQKGRAITFANVVEDPAAIDIDRLFERFYRADAARARSGAGLGLAVVASLAAAQGMEVAAALEGDELAITLTFPADDAALA</sequence>
<dbReference type="Gene3D" id="3.30.565.10">
    <property type="entry name" value="Histidine kinase-like ATPase, C-terminal domain"/>
    <property type="match status" value="1"/>
</dbReference>
<dbReference type="EMBL" id="WAJS01000003">
    <property type="protein sequence ID" value="KAB1651290.1"/>
    <property type="molecule type" value="Genomic_DNA"/>
</dbReference>
<dbReference type="Gene3D" id="1.10.287.130">
    <property type="match status" value="1"/>
</dbReference>
<keyword evidence="4" id="KW-0808">Transferase</keyword>
<feature type="domain" description="Histidine kinase" evidence="11">
    <location>
        <begin position="86"/>
        <end position="293"/>
    </location>
</feature>
<keyword evidence="10" id="KW-0175">Coiled coil</keyword>
<dbReference type="Pfam" id="PF02518">
    <property type="entry name" value="HATPase_c"/>
    <property type="match status" value="1"/>
</dbReference>
<evidence type="ECO:0000256" key="1">
    <source>
        <dbReference type="ARBA" id="ARBA00000085"/>
    </source>
</evidence>
<keyword evidence="8" id="KW-0902">Two-component regulatory system</keyword>
<keyword evidence="5" id="KW-0547">Nucleotide-binding</keyword>
<evidence type="ECO:0000256" key="7">
    <source>
        <dbReference type="ARBA" id="ARBA00022840"/>
    </source>
</evidence>
<comment type="caution">
    <text evidence="12">The sequence shown here is derived from an EMBL/GenBank/DDBJ whole genome shotgun (WGS) entry which is preliminary data.</text>
</comment>
<dbReference type="GO" id="GO:0007234">
    <property type="term" value="P:osmosensory signaling via phosphorelay pathway"/>
    <property type="evidence" value="ECO:0007669"/>
    <property type="project" value="TreeGrafter"/>
</dbReference>
<dbReference type="GO" id="GO:0030295">
    <property type="term" value="F:protein kinase activator activity"/>
    <property type="evidence" value="ECO:0007669"/>
    <property type="project" value="TreeGrafter"/>
</dbReference>
<keyword evidence="13" id="KW-1185">Reference proteome</keyword>
<dbReference type="InterPro" id="IPR003594">
    <property type="entry name" value="HATPase_dom"/>
</dbReference>
<comment type="subcellular location">
    <subcellularLocation>
        <location evidence="2">Cell membrane</location>
    </subcellularLocation>
</comment>
<organism evidence="12 13">
    <name type="scientific">Adlercreutzia muris</name>
    <dbReference type="NCBI Taxonomy" id="1796610"/>
    <lineage>
        <taxon>Bacteria</taxon>
        <taxon>Bacillati</taxon>
        <taxon>Actinomycetota</taxon>
        <taxon>Coriobacteriia</taxon>
        <taxon>Eggerthellales</taxon>
        <taxon>Eggerthellaceae</taxon>
        <taxon>Adlercreutzia</taxon>
    </lineage>
</organism>
<dbReference type="GO" id="GO:0005886">
    <property type="term" value="C:plasma membrane"/>
    <property type="evidence" value="ECO:0007669"/>
    <property type="project" value="UniProtKB-SubCell"/>
</dbReference>
<dbReference type="SMART" id="SM00388">
    <property type="entry name" value="HisKA"/>
    <property type="match status" value="1"/>
</dbReference>
<dbReference type="InterPro" id="IPR036890">
    <property type="entry name" value="HATPase_C_sf"/>
</dbReference>
<dbReference type="SUPFAM" id="SSF47384">
    <property type="entry name" value="Homodimeric domain of signal transducing histidine kinase"/>
    <property type="match status" value="1"/>
</dbReference>
<evidence type="ECO:0000256" key="2">
    <source>
        <dbReference type="ARBA" id="ARBA00004236"/>
    </source>
</evidence>
<accession>A0A7C8BVS5</accession>
<dbReference type="EC" id="2.7.13.3" evidence="3"/>
<comment type="catalytic activity">
    <reaction evidence="1">
        <text>ATP + protein L-histidine = ADP + protein N-phospho-L-histidine.</text>
        <dbReference type="EC" id="2.7.13.3"/>
    </reaction>
</comment>
<evidence type="ECO:0000256" key="5">
    <source>
        <dbReference type="ARBA" id="ARBA00022741"/>
    </source>
</evidence>
<keyword evidence="7" id="KW-0067">ATP-binding</keyword>
<dbReference type="PROSITE" id="PS50109">
    <property type="entry name" value="HIS_KIN"/>
    <property type="match status" value="1"/>
</dbReference>
<dbReference type="InterPro" id="IPR003661">
    <property type="entry name" value="HisK_dim/P_dom"/>
</dbReference>
<dbReference type="Proteomes" id="UP000479639">
    <property type="component" value="Unassembled WGS sequence"/>
</dbReference>
<evidence type="ECO:0000256" key="4">
    <source>
        <dbReference type="ARBA" id="ARBA00022679"/>
    </source>
</evidence>
<dbReference type="CDD" id="cd00082">
    <property type="entry name" value="HisKA"/>
    <property type="match status" value="1"/>
</dbReference>
<dbReference type="PANTHER" id="PTHR42878">
    <property type="entry name" value="TWO-COMPONENT HISTIDINE KINASE"/>
    <property type="match status" value="1"/>
</dbReference>
<gene>
    <name evidence="12" type="ORF">F8D48_01590</name>
</gene>
<dbReference type="RefSeq" id="WP_151429694.1">
    <property type="nucleotide sequence ID" value="NZ_JANJZI010000002.1"/>
</dbReference>
<evidence type="ECO:0000256" key="10">
    <source>
        <dbReference type="SAM" id="Coils"/>
    </source>
</evidence>
<evidence type="ECO:0000256" key="3">
    <source>
        <dbReference type="ARBA" id="ARBA00012438"/>
    </source>
</evidence>
<name>A0A7C8BVS5_9ACTN</name>
<dbReference type="SMART" id="SM00387">
    <property type="entry name" value="HATPase_c"/>
    <property type="match status" value="1"/>
</dbReference>
<dbReference type="GO" id="GO:0000155">
    <property type="term" value="F:phosphorelay sensor kinase activity"/>
    <property type="evidence" value="ECO:0007669"/>
    <property type="project" value="InterPro"/>
</dbReference>
<dbReference type="InterPro" id="IPR036097">
    <property type="entry name" value="HisK_dim/P_sf"/>
</dbReference>
<feature type="coiled-coil region" evidence="10">
    <location>
        <begin position="56"/>
        <end position="83"/>
    </location>
</feature>
<dbReference type="Pfam" id="PF00512">
    <property type="entry name" value="HisKA"/>
    <property type="match status" value="1"/>
</dbReference>
<proteinExistence type="predicted"/>
<dbReference type="SUPFAM" id="SSF55874">
    <property type="entry name" value="ATPase domain of HSP90 chaperone/DNA topoisomerase II/histidine kinase"/>
    <property type="match status" value="1"/>
</dbReference>
<dbReference type="GO" id="GO:0005524">
    <property type="term" value="F:ATP binding"/>
    <property type="evidence" value="ECO:0007669"/>
    <property type="project" value="UniProtKB-KW"/>
</dbReference>
<dbReference type="PANTHER" id="PTHR42878:SF7">
    <property type="entry name" value="SENSOR HISTIDINE KINASE GLRK"/>
    <property type="match status" value="1"/>
</dbReference>
<evidence type="ECO:0000256" key="8">
    <source>
        <dbReference type="ARBA" id="ARBA00023012"/>
    </source>
</evidence>
<dbReference type="InterPro" id="IPR050351">
    <property type="entry name" value="BphY/WalK/GraS-like"/>
</dbReference>
<dbReference type="GO" id="GO:0000156">
    <property type="term" value="F:phosphorelay response regulator activity"/>
    <property type="evidence" value="ECO:0007669"/>
    <property type="project" value="TreeGrafter"/>
</dbReference>
<protein>
    <recommendedName>
        <fullName evidence="9">Sensor-like histidine kinase SenX3</fullName>
        <ecNumber evidence="3">2.7.13.3</ecNumber>
    </recommendedName>
</protein>